<dbReference type="PANTHER" id="PTHR35936">
    <property type="entry name" value="MEMBRANE-BOUND LYTIC MUREIN TRANSGLYCOSYLASE F"/>
    <property type="match status" value="1"/>
</dbReference>
<feature type="chain" id="PRO_5046063721" description="Solute-binding protein family 3/N-terminal domain-containing protein" evidence="2">
    <location>
        <begin position="25"/>
        <end position="291"/>
    </location>
</feature>
<gene>
    <name evidence="4" type="ORF">GCM10010411_53830</name>
</gene>
<organism evidence="4 5">
    <name type="scientific">Actinomadura fulvescens</name>
    <dbReference type="NCBI Taxonomy" id="46160"/>
    <lineage>
        <taxon>Bacteria</taxon>
        <taxon>Bacillati</taxon>
        <taxon>Actinomycetota</taxon>
        <taxon>Actinomycetes</taxon>
        <taxon>Streptosporangiales</taxon>
        <taxon>Thermomonosporaceae</taxon>
        <taxon>Actinomadura</taxon>
    </lineage>
</organism>
<dbReference type="SUPFAM" id="SSF53850">
    <property type="entry name" value="Periplasmic binding protein-like II"/>
    <property type="match status" value="1"/>
</dbReference>
<dbReference type="SMART" id="SM00062">
    <property type="entry name" value="PBPb"/>
    <property type="match status" value="1"/>
</dbReference>
<reference evidence="4 5" key="1">
    <citation type="journal article" date="2019" name="Int. J. Syst. Evol. Microbiol.">
        <title>The Global Catalogue of Microorganisms (GCM) 10K type strain sequencing project: providing services to taxonomists for standard genome sequencing and annotation.</title>
        <authorList>
            <consortium name="The Broad Institute Genomics Platform"/>
            <consortium name="The Broad Institute Genome Sequencing Center for Infectious Disease"/>
            <person name="Wu L."/>
            <person name="Ma J."/>
        </authorList>
    </citation>
    <scope>NUCLEOTIDE SEQUENCE [LARGE SCALE GENOMIC DNA]</scope>
    <source>
        <strain evidence="4 5">JCM 6833</strain>
    </source>
</reference>
<proteinExistence type="predicted"/>
<keyword evidence="1 2" id="KW-0732">Signal</keyword>
<keyword evidence="5" id="KW-1185">Reference proteome</keyword>
<dbReference type="InterPro" id="IPR001638">
    <property type="entry name" value="Solute-binding_3/MltF_N"/>
</dbReference>
<feature type="domain" description="Solute-binding protein family 3/N-terminal" evidence="3">
    <location>
        <begin position="45"/>
        <end position="270"/>
    </location>
</feature>
<evidence type="ECO:0000313" key="4">
    <source>
        <dbReference type="EMBL" id="GAA2612329.1"/>
    </source>
</evidence>
<evidence type="ECO:0000259" key="3">
    <source>
        <dbReference type="SMART" id="SM00062"/>
    </source>
</evidence>
<dbReference type="Gene3D" id="3.40.190.10">
    <property type="entry name" value="Periplasmic binding protein-like II"/>
    <property type="match status" value="2"/>
</dbReference>
<protein>
    <recommendedName>
        <fullName evidence="3">Solute-binding protein family 3/N-terminal domain-containing protein</fullName>
    </recommendedName>
</protein>
<dbReference type="PANTHER" id="PTHR35936:SF17">
    <property type="entry name" value="ARGININE-BINDING EXTRACELLULAR PROTEIN ARTP"/>
    <property type="match status" value="1"/>
</dbReference>
<evidence type="ECO:0000256" key="1">
    <source>
        <dbReference type="ARBA" id="ARBA00022729"/>
    </source>
</evidence>
<evidence type="ECO:0000256" key="2">
    <source>
        <dbReference type="SAM" id="SignalP"/>
    </source>
</evidence>
<dbReference type="Pfam" id="PF00497">
    <property type="entry name" value="SBP_bac_3"/>
    <property type="match status" value="1"/>
</dbReference>
<accession>A0ABN3Q3X9</accession>
<name>A0ABN3Q3X9_9ACTN</name>
<sequence>MTNVRVGRLAVCSMLLLTLASCTGKPPVQKSAPPQIGPFLGRDRTITVGVKPDQPQLSQQNGSRWDGFEIRLIDYLATKTGSNPIYTPVVTADRDSRLSNRQLHMIVANYSDTPQRRTKAELVGPYMVTPQGILVRAGDTSIRSFAEMKGKSVCTTTDSTSLDALKGAGIHISTQDRFEECVKQLEGKQVNAVSTDLLILYGFQHTSPKLAVALDRTSRPVEVPATASNKWMVGLQPGDGTDCQTVLNLVRSFLTDNTWELNFNTWFPHVQQVYKDWSTRFKPKLESLGCY</sequence>
<dbReference type="EMBL" id="BAAATD010000007">
    <property type="protein sequence ID" value="GAA2612329.1"/>
    <property type="molecule type" value="Genomic_DNA"/>
</dbReference>
<evidence type="ECO:0000313" key="5">
    <source>
        <dbReference type="Proteomes" id="UP001501509"/>
    </source>
</evidence>
<dbReference type="PROSITE" id="PS51257">
    <property type="entry name" value="PROKAR_LIPOPROTEIN"/>
    <property type="match status" value="1"/>
</dbReference>
<feature type="signal peptide" evidence="2">
    <location>
        <begin position="1"/>
        <end position="24"/>
    </location>
</feature>
<dbReference type="Proteomes" id="UP001501509">
    <property type="component" value="Unassembled WGS sequence"/>
</dbReference>
<comment type="caution">
    <text evidence="4">The sequence shown here is derived from an EMBL/GenBank/DDBJ whole genome shotgun (WGS) entry which is preliminary data.</text>
</comment>